<comment type="subcellular location">
    <subcellularLocation>
        <location evidence="2">Cell membrane</location>
        <topology evidence="2">Multi-pass membrane protein</topology>
    </subcellularLocation>
</comment>
<dbReference type="EMBL" id="FRDL01000002">
    <property type="protein sequence ID" value="SHN56870.1"/>
    <property type="molecule type" value="Genomic_DNA"/>
</dbReference>
<dbReference type="RefSeq" id="WP_072746370.1">
    <property type="nucleotide sequence ID" value="NZ_FOHL01000003.1"/>
</dbReference>
<keyword evidence="8" id="KW-0249">Electron transport</keyword>
<protein>
    <submittedName>
        <fullName evidence="15">Cytochrome b561</fullName>
    </submittedName>
</protein>
<dbReference type="GO" id="GO:0009055">
    <property type="term" value="F:electron transfer activity"/>
    <property type="evidence" value="ECO:0007669"/>
    <property type="project" value="InterPro"/>
</dbReference>
<evidence type="ECO:0000313" key="15">
    <source>
        <dbReference type="EMBL" id="SHN56870.1"/>
    </source>
</evidence>
<evidence type="ECO:0000256" key="4">
    <source>
        <dbReference type="ARBA" id="ARBA00022475"/>
    </source>
</evidence>
<gene>
    <name evidence="15" type="ORF">SAMN05216200_102304</name>
</gene>
<comment type="cofactor">
    <cofactor evidence="1">
        <name>heme b</name>
        <dbReference type="ChEBI" id="CHEBI:60344"/>
    </cofactor>
</comment>
<dbReference type="InterPro" id="IPR052168">
    <property type="entry name" value="Cytochrome_b561_oxidase"/>
</dbReference>
<evidence type="ECO:0000256" key="2">
    <source>
        <dbReference type="ARBA" id="ARBA00004651"/>
    </source>
</evidence>
<dbReference type="Proteomes" id="UP000184066">
    <property type="component" value="Unassembled WGS sequence"/>
</dbReference>
<comment type="similarity">
    <text evidence="12">Belongs to the cytochrome b561 family.</text>
</comment>
<dbReference type="PANTHER" id="PTHR30529:SF1">
    <property type="entry name" value="CYTOCHROME B561 HOMOLOG 2"/>
    <property type="match status" value="1"/>
</dbReference>
<dbReference type="InterPro" id="IPR016174">
    <property type="entry name" value="Di-haem_cyt_TM"/>
</dbReference>
<feature type="domain" description="Cytochrome b561 bacterial/Ni-hydrogenase" evidence="14">
    <location>
        <begin position="6"/>
        <end position="187"/>
    </location>
</feature>
<dbReference type="InterPro" id="IPR011577">
    <property type="entry name" value="Cyt_b561_bac/Ni-Hgenase"/>
</dbReference>
<keyword evidence="16" id="KW-1185">Reference proteome</keyword>
<evidence type="ECO:0000256" key="3">
    <source>
        <dbReference type="ARBA" id="ARBA00022448"/>
    </source>
</evidence>
<keyword evidence="9 13" id="KW-1133">Transmembrane helix</keyword>
<feature type="transmembrane region" description="Helical" evidence="13">
    <location>
        <begin position="12"/>
        <end position="31"/>
    </location>
</feature>
<evidence type="ECO:0000256" key="6">
    <source>
        <dbReference type="ARBA" id="ARBA00022692"/>
    </source>
</evidence>
<dbReference type="OrthoDB" id="8156287at2"/>
<dbReference type="Pfam" id="PF01292">
    <property type="entry name" value="Ni_hydr_CYTB"/>
    <property type="match status" value="1"/>
</dbReference>
<keyword evidence="5" id="KW-0349">Heme</keyword>
<dbReference type="GO" id="GO:0022904">
    <property type="term" value="P:respiratory electron transport chain"/>
    <property type="evidence" value="ECO:0007669"/>
    <property type="project" value="InterPro"/>
</dbReference>
<evidence type="ECO:0000259" key="14">
    <source>
        <dbReference type="Pfam" id="PF01292"/>
    </source>
</evidence>
<evidence type="ECO:0000256" key="8">
    <source>
        <dbReference type="ARBA" id="ARBA00022982"/>
    </source>
</evidence>
<keyword evidence="11 13" id="KW-0472">Membrane</keyword>
<dbReference type="STRING" id="1189325.SAMN04488119_103204"/>
<feature type="transmembrane region" description="Helical" evidence="13">
    <location>
        <begin position="98"/>
        <end position="121"/>
    </location>
</feature>
<dbReference type="GO" id="GO:0005886">
    <property type="term" value="C:plasma membrane"/>
    <property type="evidence" value="ECO:0007669"/>
    <property type="project" value="UniProtKB-SubCell"/>
</dbReference>
<evidence type="ECO:0000256" key="7">
    <source>
        <dbReference type="ARBA" id="ARBA00022723"/>
    </source>
</evidence>
<dbReference type="SUPFAM" id="SSF81342">
    <property type="entry name" value="Transmembrane di-heme cytochromes"/>
    <property type="match status" value="1"/>
</dbReference>
<evidence type="ECO:0000256" key="9">
    <source>
        <dbReference type="ARBA" id="ARBA00022989"/>
    </source>
</evidence>
<keyword evidence="10" id="KW-0408">Iron</keyword>
<reference evidence="15 16" key="1">
    <citation type="submission" date="2016-12" db="EMBL/GenBank/DDBJ databases">
        <authorList>
            <person name="Song W.-J."/>
            <person name="Kurnit D.M."/>
        </authorList>
    </citation>
    <scope>NUCLEOTIDE SEQUENCE [LARGE SCALE GENOMIC DNA]</scope>
    <source>
        <strain evidence="15 16">CGMCC 1.10808</strain>
    </source>
</reference>
<name>A0A1M7SEH9_9RHOB</name>
<dbReference type="PANTHER" id="PTHR30529">
    <property type="entry name" value="CYTOCHROME B561"/>
    <property type="match status" value="1"/>
</dbReference>
<evidence type="ECO:0000313" key="16">
    <source>
        <dbReference type="Proteomes" id="UP000184066"/>
    </source>
</evidence>
<dbReference type="GO" id="GO:0046872">
    <property type="term" value="F:metal ion binding"/>
    <property type="evidence" value="ECO:0007669"/>
    <property type="project" value="UniProtKB-KW"/>
</dbReference>
<evidence type="ECO:0000256" key="11">
    <source>
        <dbReference type="ARBA" id="ARBA00023136"/>
    </source>
</evidence>
<organism evidence="15 16">
    <name type="scientific">Oceanicella actignis</name>
    <dbReference type="NCBI Taxonomy" id="1189325"/>
    <lineage>
        <taxon>Bacteria</taxon>
        <taxon>Pseudomonadati</taxon>
        <taxon>Pseudomonadota</taxon>
        <taxon>Alphaproteobacteria</taxon>
        <taxon>Rhodobacterales</taxon>
        <taxon>Paracoccaceae</taxon>
        <taxon>Oceanicella</taxon>
    </lineage>
</organism>
<evidence type="ECO:0000256" key="13">
    <source>
        <dbReference type="SAM" id="Phobius"/>
    </source>
</evidence>
<sequence length="189" mass="19991">MSAGAYTPLQRALHWIVAALVIALIPAGLLIEGYDPEVAARVNGALGAGAFDLIYDLHKSAGLTVLGLMILRAAARAARPPAPHDPPLRAWERAASRIVHLLLYALLIAAPVVGWIGVSLYPAPAPVWFLFDARLPLTPDRALSETLLGQVHGPMGVMIGLLAAAHVLAALKHAFIDRDGVMRRMLGSG</sequence>
<accession>A0A1M7SEH9</accession>
<evidence type="ECO:0000256" key="1">
    <source>
        <dbReference type="ARBA" id="ARBA00001970"/>
    </source>
</evidence>
<keyword evidence="4" id="KW-1003">Cell membrane</keyword>
<evidence type="ECO:0000256" key="12">
    <source>
        <dbReference type="ARBA" id="ARBA00037975"/>
    </source>
</evidence>
<keyword evidence="3" id="KW-0813">Transport</keyword>
<dbReference type="AlphaFoldDB" id="A0A1M7SEH9"/>
<feature type="transmembrane region" description="Helical" evidence="13">
    <location>
        <begin position="155"/>
        <end position="175"/>
    </location>
</feature>
<dbReference type="GO" id="GO:0020037">
    <property type="term" value="F:heme binding"/>
    <property type="evidence" value="ECO:0007669"/>
    <property type="project" value="TreeGrafter"/>
</dbReference>
<evidence type="ECO:0000256" key="5">
    <source>
        <dbReference type="ARBA" id="ARBA00022617"/>
    </source>
</evidence>
<keyword evidence="7" id="KW-0479">Metal-binding</keyword>
<proteinExistence type="inferred from homology"/>
<evidence type="ECO:0000256" key="10">
    <source>
        <dbReference type="ARBA" id="ARBA00023004"/>
    </source>
</evidence>
<keyword evidence="6 13" id="KW-0812">Transmembrane</keyword>
<dbReference type="Gene3D" id="1.20.950.20">
    <property type="entry name" value="Transmembrane di-heme cytochromes, Chain C"/>
    <property type="match status" value="1"/>
</dbReference>